<reference evidence="3 4" key="1">
    <citation type="journal article" date="2023" name="Sci. Data">
        <title>Genome assembly of the Korean intertidal mud-creeper Batillaria attramentaria.</title>
        <authorList>
            <person name="Patra A.K."/>
            <person name="Ho P.T."/>
            <person name="Jun S."/>
            <person name="Lee S.J."/>
            <person name="Kim Y."/>
            <person name="Won Y.J."/>
        </authorList>
    </citation>
    <scope>NUCLEOTIDE SEQUENCE [LARGE SCALE GENOMIC DNA]</scope>
    <source>
        <strain evidence="3">Wonlab-2016</strain>
    </source>
</reference>
<dbReference type="AlphaFoldDB" id="A0ABD0JDH9"/>
<dbReference type="Proteomes" id="UP001519460">
    <property type="component" value="Unassembled WGS sequence"/>
</dbReference>
<organism evidence="3 4">
    <name type="scientific">Batillaria attramentaria</name>
    <dbReference type="NCBI Taxonomy" id="370345"/>
    <lineage>
        <taxon>Eukaryota</taxon>
        <taxon>Metazoa</taxon>
        <taxon>Spiralia</taxon>
        <taxon>Lophotrochozoa</taxon>
        <taxon>Mollusca</taxon>
        <taxon>Gastropoda</taxon>
        <taxon>Caenogastropoda</taxon>
        <taxon>Sorbeoconcha</taxon>
        <taxon>Cerithioidea</taxon>
        <taxon>Batillariidae</taxon>
        <taxon>Batillaria</taxon>
    </lineage>
</organism>
<protein>
    <submittedName>
        <fullName evidence="3">Uncharacterized protein</fullName>
    </submittedName>
</protein>
<accession>A0ABD0JDH9</accession>
<sequence>MGYTTSPLDKVESLSAKQSHSPQSRVTFRKAESLIRHRKVESLFAKQSHSDLRNVESAANRIFSFLFLLGPLAGGLVFTSESWKTAVPVFGLSQG</sequence>
<evidence type="ECO:0000313" key="3">
    <source>
        <dbReference type="EMBL" id="KAK7471464.1"/>
    </source>
</evidence>
<keyword evidence="4" id="KW-1185">Reference proteome</keyword>
<keyword evidence="2" id="KW-0472">Membrane</keyword>
<feature type="compositionally biased region" description="Polar residues" evidence="1">
    <location>
        <begin position="15"/>
        <end position="25"/>
    </location>
</feature>
<dbReference type="EMBL" id="JACVVK020000492">
    <property type="protein sequence ID" value="KAK7471464.1"/>
    <property type="molecule type" value="Genomic_DNA"/>
</dbReference>
<gene>
    <name evidence="3" type="ORF">BaRGS_00035900</name>
</gene>
<evidence type="ECO:0000256" key="1">
    <source>
        <dbReference type="SAM" id="MobiDB-lite"/>
    </source>
</evidence>
<evidence type="ECO:0000313" key="4">
    <source>
        <dbReference type="Proteomes" id="UP001519460"/>
    </source>
</evidence>
<name>A0ABD0JDH9_9CAEN</name>
<keyword evidence="2" id="KW-0812">Transmembrane</keyword>
<feature type="region of interest" description="Disordered" evidence="1">
    <location>
        <begin position="1"/>
        <end position="25"/>
    </location>
</feature>
<feature type="transmembrane region" description="Helical" evidence="2">
    <location>
        <begin position="62"/>
        <end position="80"/>
    </location>
</feature>
<keyword evidence="2" id="KW-1133">Transmembrane helix</keyword>
<evidence type="ECO:0000256" key="2">
    <source>
        <dbReference type="SAM" id="Phobius"/>
    </source>
</evidence>
<proteinExistence type="predicted"/>
<comment type="caution">
    <text evidence="3">The sequence shown here is derived from an EMBL/GenBank/DDBJ whole genome shotgun (WGS) entry which is preliminary data.</text>
</comment>